<reference evidence="3 4" key="1">
    <citation type="submission" date="2017-08" db="EMBL/GenBank/DDBJ databases">
        <title>Draft Genome Sequence of Pseudomonas moraviensis TYU6, isolated from Taxus cuspidata by using PacBio Single-Molecule Real-Time Technology.</title>
        <authorList>
            <person name="Baek K.-H."/>
            <person name="Mishra A.K."/>
        </authorList>
    </citation>
    <scope>NUCLEOTIDE SEQUENCE [LARGE SCALE GENOMIC DNA]</scope>
    <source>
        <strain evidence="3 4">TYU6</strain>
    </source>
</reference>
<keyword evidence="4" id="KW-1185">Reference proteome</keyword>
<dbReference type="RefSeq" id="WP_095668853.1">
    <property type="nucleotide sequence ID" value="NZ_NRSS01000003.1"/>
</dbReference>
<dbReference type="Proteomes" id="UP000217830">
    <property type="component" value="Unassembled WGS sequence"/>
</dbReference>
<organism evidence="3 4">
    <name type="scientific">Pseudomonas moraviensis</name>
    <dbReference type="NCBI Taxonomy" id="321662"/>
    <lineage>
        <taxon>Bacteria</taxon>
        <taxon>Pseudomonadati</taxon>
        <taxon>Pseudomonadota</taxon>
        <taxon>Gammaproteobacteria</taxon>
        <taxon>Pseudomonadales</taxon>
        <taxon>Pseudomonadaceae</taxon>
        <taxon>Pseudomonas</taxon>
    </lineage>
</organism>
<comment type="similarity">
    <text evidence="1">Belongs to the barstar family.</text>
</comment>
<feature type="domain" description="Barstar (barnase inhibitor)" evidence="2">
    <location>
        <begin position="2"/>
        <end position="83"/>
    </location>
</feature>
<evidence type="ECO:0000259" key="2">
    <source>
        <dbReference type="Pfam" id="PF01337"/>
    </source>
</evidence>
<proteinExistence type="inferred from homology"/>
<accession>A0A2A2PSC2</accession>
<dbReference type="EMBL" id="NRST01000001">
    <property type="protein sequence ID" value="PAW58367.1"/>
    <property type="molecule type" value="Genomic_DNA"/>
</dbReference>
<dbReference type="SUPFAM" id="SSF52038">
    <property type="entry name" value="Barstar-related"/>
    <property type="match status" value="1"/>
</dbReference>
<name>A0A2A2PSC2_9PSED</name>
<dbReference type="Gene3D" id="3.30.370.10">
    <property type="entry name" value="Barstar-like"/>
    <property type="match status" value="1"/>
</dbReference>
<protein>
    <submittedName>
        <fullName evidence="3">Barnase inhibitor</fullName>
    </submittedName>
</protein>
<dbReference type="InterPro" id="IPR035905">
    <property type="entry name" value="Barstar-like_sf"/>
</dbReference>
<evidence type="ECO:0000256" key="1">
    <source>
        <dbReference type="ARBA" id="ARBA00006845"/>
    </source>
</evidence>
<evidence type="ECO:0000313" key="4">
    <source>
        <dbReference type="Proteomes" id="UP000217830"/>
    </source>
</evidence>
<dbReference type="InterPro" id="IPR000468">
    <property type="entry name" value="Barstar"/>
</dbReference>
<gene>
    <name evidence="3" type="ORF">CKQ80_24725</name>
</gene>
<sequence>MIIELDGLSITSEQEFHKRIASAFSVTQYYGNNLNALWDLLSTDVERPVELIWTNSKHSEERMGDAYKKILTILDRVKSQDESFGLDEKFSYQLK</sequence>
<dbReference type="Pfam" id="PF01337">
    <property type="entry name" value="Barstar"/>
    <property type="match status" value="1"/>
</dbReference>
<comment type="caution">
    <text evidence="3">The sequence shown here is derived from an EMBL/GenBank/DDBJ whole genome shotgun (WGS) entry which is preliminary data.</text>
</comment>
<evidence type="ECO:0000313" key="3">
    <source>
        <dbReference type="EMBL" id="PAW58367.1"/>
    </source>
</evidence>
<dbReference type="AlphaFoldDB" id="A0A2A2PSC2"/>